<evidence type="ECO:0000313" key="11">
    <source>
        <dbReference type="RefSeq" id="XP_029649665.1"/>
    </source>
</evidence>
<dbReference type="InterPro" id="IPR026299">
    <property type="entry name" value="MRP-S31"/>
</dbReference>
<reference evidence="11" key="1">
    <citation type="submission" date="2025-08" db="UniProtKB">
        <authorList>
            <consortium name="RefSeq"/>
        </authorList>
    </citation>
    <scope>IDENTIFICATION</scope>
</reference>
<dbReference type="Pfam" id="PF15433">
    <property type="entry name" value="MRP-S31"/>
    <property type="match status" value="1"/>
</dbReference>
<sequence length="316" mass="36258">MAKFLDSRFLPIFCRLSHRIYRNSFKSVLQLQQQQTHLSKCKARHLCSSPVLQKEKRNKISDEEDTPKKNAGDISEELATAAKEVAESLPGDPLQTQSQLLQRLQAHNVLSESQKTNAADAKPSLSIENLFAGMKVIKEKASYSGKEMKTDSQTPQMKRQMPKSIIHTETDSTKIFSAPGLKIFDKVTHPPPEPEKQSLWDEINEETLATTPLFPSNAFEEMAIWTKEGKYWTFPINNEAGWEEEINTGFHEHVFLEDLIADFPSKGPIRHFMELVITGLSMSPYLTVQQKKDHISWFKNYFEEKRHLLKEELALK</sequence>
<evidence type="ECO:0000256" key="9">
    <source>
        <dbReference type="SAM" id="MobiDB-lite"/>
    </source>
</evidence>
<organism evidence="10 11">
    <name type="scientific">Octopus sinensis</name>
    <name type="common">East Asian common octopus</name>
    <dbReference type="NCBI Taxonomy" id="2607531"/>
    <lineage>
        <taxon>Eukaryota</taxon>
        <taxon>Metazoa</taxon>
        <taxon>Spiralia</taxon>
        <taxon>Lophotrochozoa</taxon>
        <taxon>Mollusca</taxon>
        <taxon>Cephalopoda</taxon>
        <taxon>Coleoidea</taxon>
        <taxon>Octopodiformes</taxon>
        <taxon>Octopoda</taxon>
        <taxon>Incirrata</taxon>
        <taxon>Octopodidae</taxon>
        <taxon>Octopus</taxon>
    </lineage>
</organism>
<evidence type="ECO:0000313" key="10">
    <source>
        <dbReference type="Proteomes" id="UP000515154"/>
    </source>
</evidence>
<evidence type="ECO:0000256" key="4">
    <source>
        <dbReference type="ARBA" id="ARBA00022980"/>
    </source>
</evidence>
<keyword evidence="4 11" id="KW-0689">Ribosomal protein</keyword>
<name>A0A6P7THK8_9MOLL</name>
<dbReference type="PANTHER" id="PTHR13231">
    <property type="entry name" value="MITOCHONDRIAL RIBOSOMAL PROTEIN S31"/>
    <property type="match status" value="1"/>
</dbReference>
<dbReference type="Proteomes" id="UP000515154">
    <property type="component" value="Linkage group LG22"/>
</dbReference>
<gene>
    <name evidence="11" type="primary">LOC115223296</name>
</gene>
<comment type="similarity">
    <text evidence="2">Belongs to the mitochondrion-specific ribosomal protein mS31 family.</text>
</comment>
<evidence type="ECO:0000256" key="8">
    <source>
        <dbReference type="ARBA" id="ARBA00035363"/>
    </source>
</evidence>
<comment type="subcellular location">
    <subcellularLocation>
        <location evidence="1">Mitochondrion</location>
    </subcellularLocation>
</comment>
<dbReference type="RefSeq" id="XP_029649665.1">
    <property type="nucleotide sequence ID" value="XM_029793805.2"/>
</dbReference>
<evidence type="ECO:0000256" key="7">
    <source>
        <dbReference type="ARBA" id="ARBA00035133"/>
    </source>
</evidence>
<evidence type="ECO:0000256" key="5">
    <source>
        <dbReference type="ARBA" id="ARBA00023128"/>
    </source>
</evidence>
<dbReference type="GO" id="GO:0003735">
    <property type="term" value="F:structural constituent of ribosome"/>
    <property type="evidence" value="ECO:0007669"/>
    <property type="project" value="InterPro"/>
</dbReference>
<dbReference type="PANTHER" id="PTHR13231:SF3">
    <property type="entry name" value="SMALL RIBOSOMAL SUBUNIT PROTEIN MS31"/>
    <property type="match status" value="1"/>
</dbReference>
<evidence type="ECO:0000256" key="2">
    <source>
        <dbReference type="ARBA" id="ARBA00011057"/>
    </source>
</evidence>
<evidence type="ECO:0000256" key="6">
    <source>
        <dbReference type="ARBA" id="ARBA00023274"/>
    </source>
</evidence>
<keyword evidence="10" id="KW-1185">Reference proteome</keyword>
<evidence type="ECO:0000256" key="1">
    <source>
        <dbReference type="ARBA" id="ARBA00004173"/>
    </source>
</evidence>
<dbReference type="AlphaFoldDB" id="A0A6P7THK8"/>
<accession>A0A6P7THK8</accession>
<keyword evidence="6" id="KW-0687">Ribonucleoprotein</keyword>
<feature type="compositionally biased region" description="Basic and acidic residues" evidence="9">
    <location>
        <begin position="54"/>
        <end position="71"/>
    </location>
</feature>
<proteinExistence type="inferred from homology"/>
<dbReference type="GO" id="GO:0005763">
    <property type="term" value="C:mitochondrial small ribosomal subunit"/>
    <property type="evidence" value="ECO:0007669"/>
    <property type="project" value="InterPro"/>
</dbReference>
<keyword evidence="3" id="KW-0809">Transit peptide</keyword>
<evidence type="ECO:0000256" key="3">
    <source>
        <dbReference type="ARBA" id="ARBA00022946"/>
    </source>
</evidence>
<keyword evidence="5" id="KW-0496">Mitochondrion</keyword>
<feature type="region of interest" description="Disordered" evidence="9">
    <location>
        <begin position="54"/>
        <end position="73"/>
    </location>
</feature>
<dbReference type="KEGG" id="osn:115223296"/>
<protein>
    <recommendedName>
        <fullName evidence="7">Small ribosomal subunit protein mS31</fullName>
    </recommendedName>
    <alternativeName>
        <fullName evidence="8">28S ribosomal protein S31, mitochondrial</fullName>
    </alternativeName>
</protein>